<feature type="coiled-coil region" evidence="8">
    <location>
        <begin position="5"/>
        <end position="32"/>
    </location>
</feature>
<sequence>MSSHVELLRDEHLQLQLKFAELQKRYDVLEASYAEDVGEKHGKLSFVQKLVSTVAQLYDKDLYSDITIHCDGHQLRGHRFVIASRTDYWSDLSMIDRIELKDIPYSVGCTVLKWMYTDRLDAHLGDVMLMDILSAAIEYHLVELRQRCEMLLIARLDVDNCVKIYQFAEQHSLERLRDKCAELVSARWNEFGAEHFAELSAPLLYRIIKSHCKHILHSIIDLCREDVLFLFYIDNDSKLAEVSNEFNDEGVLPLEIALSSKQLGIAASIVGHRGDVNRLDSEGRSLLMKAIAKDEVEACCFLADNGAFLDFKASASGESLLHTLARSRCSDEMLKWVATAVDRMNINNVDRQMRTPLLCAIEWDNQRVANFLLQEKAIDTNVKDENGRCALSVALLDKKDVILAESLIHSGAHVDATLSNGDTLVHNAVRTGNLLALQFLCANKANVNLRNKEGLSALHLSILITDFHEDVMRLILKSDADVSMKAPQGGATALHLAVDKSNGAQIIRILAEGKRLLPFSITDSNEDTPLARAVLSGHLLAAEELLKVGANINEKDRNGVPLLLRAVVAKNDEAAVFLLNKGADATIKMPDSKNCLQLAVECGLLNTVRCLCKAGANLNWRDSITGLPPLWSAVSNGSFDVAAVLTEHGCDTNGWAYGDDRTYTQTLLHKAIDLSLSDAAIFLIENSFTYSGCDVNALKRYEKGETDDKQTPLHACITWNLADVALALIKNGANVDMQDADGRTAAHLAVMEQNMPVLEAILSVCDASSLLLKDRYGASALVVAMQKRYNCAAEAIVKKAPHAVMQTNGNGENLLHTAVKNRDIESVLFLLALQTDVNVRTQDGSRVTALHICAQTGDEMIMRNLLLAGAEVNATSAKGFTPLHVAAYNNHEALCMILMENGAFPNLIDYDGNTPLHAAVLQGSVSSVNVLLGNPEVNARAVNKRWMRQQTPLLLAATIGATPNSLDILQMFINADPEYPIDAADCNGNTCNVITLFRMFLLAYMNGNAELCKSALRCGVCLAVTNNYGVSVFNYETPTKQLLFSLLDSLESEPKWCDGDVCSECGAKFTLTMRKHHCRHCGRLVCARCSDRTMPILKYDLQKAVRVCEICSDVLTLGHGR</sequence>
<feature type="repeat" description="ANK" evidence="6">
    <location>
        <begin position="845"/>
        <end position="877"/>
    </location>
</feature>
<dbReference type="InterPro" id="IPR000306">
    <property type="entry name" value="Znf_FYVE"/>
</dbReference>
<evidence type="ECO:0000256" key="4">
    <source>
        <dbReference type="ARBA" id="ARBA00022833"/>
    </source>
</evidence>
<dbReference type="Pfam" id="PF12796">
    <property type="entry name" value="Ank_2"/>
    <property type="match status" value="4"/>
</dbReference>
<feature type="domain" description="BTB" evidence="9">
    <location>
        <begin position="64"/>
        <end position="124"/>
    </location>
</feature>
<dbReference type="Pfam" id="PF00023">
    <property type="entry name" value="Ank"/>
    <property type="match status" value="1"/>
</dbReference>
<proteinExistence type="predicted"/>
<evidence type="ECO:0000256" key="5">
    <source>
        <dbReference type="ARBA" id="ARBA00023043"/>
    </source>
</evidence>
<dbReference type="Gene3D" id="3.30.710.10">
    <property type="entry name" value="Potassium Channel Kv1.1, Chain A"/>
    <property type="match status" value="1"/>
</dbReference>
<evidence type="ECO:0000256" key="2">
    <source>
        <dbReference type="ARBA" id="ARBA00022737"/>
    </source>
</evidence>
<dbReference type="FunFam" id="3.30.40.10:FF:000104">
    <property type="entry name" value="Ankyrin repeat and FYVE domain-containing 1"/>
    <property type="match status" value="1"/>
</dbReference>
<evidence type="ECO:0000256" key="7">
    <source>
        <dbReference type="PROSITE-ProRule" id="PRU00091"/>
    </source>
</evidence>
<dbReference type="InterPro" id="IPR013083">
    <property type="entry name" value="Znf_RING/FYVE/PHD"/>
</dbReference>
<dbReference type="InterPro" id="IPR011333">
    <property type="entry name" value="SKP1/BTB/POZ_sf"/>
</dbReference>
<dbReference type="SMART" id="SM00064">
    <property type="entry name" value="FYVE"/>
    <property type="match status" value="1"/>
</dbReference>
<dbReference type="GO" id="GO:0008270">
    <property type="term" value="F:zinc ion binding"/>
    <property type="evidence" value="ECO:0007669"/>
    <property type="project" value="UniProtKB-KW"/>
</dbReference>
<keyword evidence="1" id="KW-0479">Metal-binding</keyword>
<dbReference type="AlphaFoldDB" id="A0A9J2PDU2"/>
<keyword evidence="2" id="KW-0677">Repeat</keyword>
<name>A0A9J2PDU2_ASCLU</name>
<keyword evidence="4" id="KW-0862">Zinc</keyword>
<dbReference type="InterPro" id="IPR002110">
    <property type="entry name" value="Ankyrin_rpt"/>
</dbReference>
<dbReference type="PROSITE" id="PS50297">
    <property type="entry name" value="ANK_REP_REGION"/>
    <property type="match status" value="6"/>
</dbReference>
<dbReference type="PROSITE" id="PS50097">
    <property type="entry name" value="BTB"/>
    <property type="match status" value="1"/>
</dbReference>
<feature type="repeat" description="ANK" evidence="6">
    <location>
        <begin position="810"/>
        <end position="842"/>
    </location>
</feature>
<dbReference type="SUPFAM" id="SSF54695">
    <property type="entry name" value="POZ domain"/>
    <property type="match status" value="1"/>
</dbReference>
<dbReference type="InterPro" id="IPR049764">
    <property type="entry name" value="ANFY1_FYVE"/>
</dbReference>
<keyword evidence="3 7" id="KW-0863">Zinc-finger</keyword>
<dbReference type="Gene3D" id="3.30.40.10">
    <property type="entry name" value="Zinc/RING finger domain, C3HC4 (zinc finger)"/>
    <property type="match status" value="1"/>
</dbReference>
<evidence type="ECO:0000256" key="3">
    <source>
        <dbReference type="ARBA" id="ARBA00022771"/>
    </source>
</evidence>
<evidence type="ECO:0000256" key="6">
    <source>
        <dbReference type="PROSITE-ProRule" id="PRU00023"/>
    </source>
</evidence>
<feature type="repeat" description="ANK" evidence="6">
    <location>
        <begin position="708"/>
        <end position="740"/>
    </location>
</feature>
<dbReference type="Gene3D" id="1.25.40.20">
    <property type="entry name" value="Ankyrin repeat-containing domain"/>
    <property type="match status" value="6"/>
</dbReference>
<evidence type="ECO:0000256" key="8">
    <source>
        <dbReference type="SAM" id="Coils"/>
    </source>
</evidence>
<dbReference type="Pfam" id="PF00651">
    <property type="entry name" value="BTB"/>
    <property type="match status" value="1"/>
</dbReference>
<dbReference type="CDD" id="cd15728">
    <property type="entry name" value="FYVE_ANFY1"/>
    <property type="match status" value="1"/>
</dbReference>
<dbReference type="SMART" id="SM00225">
    <property type="entry name" value="BTB"/>
    <property type="match status" value="1"/>
</dbReference>
<keyword evidence="8" id="KW-0175">Coiled coil</keyword>
<dbReference type="PROSITE" id="PS50088">
    <property type="entry name" value="ANK_REPEAT"/>
    <property type="match status" value="8"/>
</dbReference>
<evidence type="ECO:0000313" key="11">
    <source>
        <dbReference type="Proteomes" id="UP000036681"/>
    </source>
</evidence>
<dbReference type="InterPro" id="IPR011011">
    <property type="entry name" value="Znf_FYVE_PHD"/>
</dbReference>
<dbReference type="PANTHER" id="PTHR24198">
    <property type="entry name" value="ANKYRIN REPEAT AND PROTEIN KINASE DOMAIN-CONTAINING PROTEIN"/>
    <property type="match status" value="1"/>
</dbReference>
<reference evidence="12" key="1">
    <citation type="submission" date="2023-03" db="UniProtKB">
        <authorList>
            <consortium name="WormBaseParasite"/>
        </authorList>
    </citation>
    <scope>IDENTIFICATION</scope>
</reference>
<dbReference type="SUPFAM" id="SSF57903">
    <property type="entry name" value="FYVE/PHD zinc finger"/>
    <property type="match status" value="1"/>
</dbReference>
<dbReference type="Pfam" id="PF01363">
    <property type="entry name" value="FYVE"/>
    <property type="match status" value="1"/>
</dbReference>
<feature type="repeat" description="ANK" evidence="6">
    <location>
        <begin position="878"/>
        <end position="910"/>
    </location>
</feature>
<dbReference type="WBParaSite" id="ALUE_0000759801-mRNA-1">
    <property type="protein sequence ID" value="ALUE_0000759801-mRNA-1"/>
    <property type="gene ID" value="ALUE_0000759801"/>
</dbReference>
<keyword evidence="11" id="KW-1185">Reference proteome</keyword>
<dbReference type="InterPro" id="IPR036770">
    <property type="entry name" value="Ankyrin_rpt-contain_sf"/>
</dbReference>
<feature type="repeat" description="ANK" evidence="6">
    <location>
        <begin position="911"/>
        <end position="932"/>
    </location>
</feature>
<evidence type="ECO:0000259" key="10">
    <source>
        <dbReference type="PROSITE" id="PS50178"/>
    </source>
</evidence>
<feature type="repeat" description="ANK" evidence="6">
    <location>
        <begin position="525"/>
        <end position="557"/>
    </location>
</feature>
<organism evidence="11 12">
    <name type="scientific">Ascaris lumbricoides</name>
    <name type="common">Giant roundworm</name>
    <dbReference type="NCBI Taxonomy" id="6252"/>
    <lineage>
        <taxon>Eukaryota</taxon>
        <taxon>Metazoa</taxon>
        <taxon>Ecdysozoa</taxon>
        <taxon>Nematoda</taxon>
        <taxon>Chromadorea</taxon>
        <taxon>Rhabditida</taxon>
        <taxon>Spirurina</taxon>
        <taxon>Ascaridomorpha</taxon>
        <taxon>Ascaridoidea</taxon>
        <taxon>Ascarididae</taxon>
        <taxon>Ascaris</taxon>
    </lineage>
</organism>
<dbReference type="InterPro" id="IPR000210">
    <property type="entry name" value="BTB/POZ_dom"/>
</dbReference>
<protein>
    <submittedName>
        <fullName evidence="12">FYVE-type domain-containing protein</fullName>
    </submittedName>
</protein>
<dbReference type="PROSITE" id="PS50178">
    <property type="entry name" value="ZF_FYVE"/>
    <property type="match status" value="1"/>
</dbReference>
<evidence type="ECO:0000259" key="9">
    <source>
        <dbReference type="PROSITE" id="PS50097"/>
    </source>
</evidence>
<evidence type="ECO:0000256" key="1">
    <source>
        <dbReference type="ARBA" id="ARBA00022723"/>
    </source>
</evidence>
<dbReference type="Proteomes" id="UP000036681">
    <property type="component" value="Unplaced"/>
</dbReference>
<keyword evidence="5 6" id="KW-0040">ANK repeat</keyword>
<accession>A0A9J2PDU2</accession>
<dbReference type="SUPFAM" id="SSF48403">
    <property type="entry name" value="Ankyrin repeat"/>
    <property type="match status" value="3"/>
</dbReference>
<dbReference type="PANTHER" id="PTHR24198:SF191">
    <property type="entry name" value="RABANKYRIN-5-LIKE"/>
    <property type="match status" value="1"/>
</dbReference>
<dbReference type="SMART" id="SM00248">
    <property type="entry name" value="ANK"/>
    <property type="match status" value="18"/>
</dbReference>
<evidence type="ECO:0000313" key="12">
    <source>
        <dbReference type="WBParaSite" id="ALUE_0000759801-mRNA-1"/>
    </source>
</evidence>
<feature type="repeat" description="ANK" evidence="6">
    <location>
        <begin position="420"/>
        <end position="452"/>
    </location>
</feature>
<dbReference type="InterPro" id="IPR017455">
    <property type="entry name" value="Znf_FYVE-rel"/>
</dbReference>
<feature type="repeat" description="ANK" evidence="6">
    <location>
        <begin position="453"/>
        <end position="487"/>
    </location>
</feature>
<feature type="domain" description="FYVE-type" evidence="10">
    <location>
        <begin position="1056"/>
        <end position="1116"/>
    </location>
</feature>